<dbReference type="EMBL" id="JAUKUD010000005">
    <property type="protein sequence ID" value="KAK0743444.1"/>
    <property type="molecule type" value="Genomic_DNA"/>
</dbReference>
<feature type="transmembrane region" description="Helical" evidence="2">
    <location>
        <begin position="20"/>
        <end position="43"/>
    </location>
</feature>
<protein>
    <recommendedName>
        <fullName evidence="5">Integral membrane protein</fullName>
    </recommendedName>
</protein>
<dbReference type="PANTHER" id="PTHR35179">
    <property type="entry name" value="PROTEIN CBG02620"/>
    <property type="match status" value="1"/>
</dbReference>
<feature type="transmembrane region" description="Helical" evidence="2">
    <location>
        <begin position="55"/>
        <end position="76"/>
    </location>
</feature>
<proteinExistence type="predicted"/>
<accession>A0AA40K2C6</accession>
<keyword evidence="2" id="KW-0472">Membrane</keyword>
<dbReference type="Proteomes" id="UP001172155">
    <property type="component" value="Unassembled WGS sequence"/>
</dbReference>
<evidence type="ECO:0000313" key="4">
    <source>
        <dbReference type="Proteomes" id="UP001172155"/>
    </source>
</evidence>
<feature type="region of interest" description="Disordered" evidence="1">
    <location>
        <begin position="292"/>
        <end position="332"/>
    </location>
</feature>
<evidence type="ECO:0008006" key="5">
    <source>
        <dbReference type="Google" id="ProtNLM"/>
    </source>
</evidence>
<comment type="caution">
    <text evidence="3">The sequence shown here is derived from an EMBL/GenBank/DDBJ whole genome shotgun (WGS) entry which is preliminary data.</text>
</comment>
<gene>
    <name evidence="3" type="ORF">B0T18DRAFT_468744</name>
</gene>
<dbReference type="PANTHER" id="PTHR35179:SF1">
    <property type="entry name" value="INTEGRAL MEMBRANE PROTEIN"/>
    <property type="match status" value="1"/>
</dbReference>
<evidence type="ECO:0000256" key="1">
    <source>
        <dbReference type="SAM" id="MobiDB-lite"/>
    </source>
</evidence>
<name>A0AA40K2C6_9PEZI</name>
<keyword evidence="4" id="KW-1185">Reference proteome</keyword>
<sequence>MPGTLVPPWWTQAEPQQSAVILASFCWGFTMALAVFCCTKAFSQTNRAWRRSHHLGTYIIMVWLLATANIVVAPLLSGLRQLIPSSFWYLFFMLCLWTIEVQCLTQIMVNRISLLLYKPAEIRRLKISVAVIIAIINVTVFIVWIPARLQISTLWIRANAVWDRIEKCLFLLVDLALNVKFMWLIKSQLIAQGLTQYKRVYRFNLLMVGVSISLDVAIIALMSLPEDCVYIQVHALAYMVKLYIEMNLAELMGKVIKKSNRNRNECVAMDGWHPDQGRRAGEERMTAALVGQPGKADLHSNAEEEEKDIGTVGASLDEEETWEAYSRSEPNK</sequence>
<dbReference type="AlphaFoldDB" id="A0AA40K2C6"/>
<evidence type="ECO:0000313" key="3">
    <source>
        <dbReference type="EMBL" id="KAK0743444.1"/>
    </source>
</evidence>
<organism evidence="3 4">
    <name type="scientific">Schizothecium vesticola</name>
    <dbReference type="NCBI Taxonomy" id="314040"/>
    <lineage>
        <taxon>Eukaryota</taxon>
        <taxon>Fungi</taxon>
        <taxon>Dikarya</taxon>
        <taxon>Ascomycota</taxon>
        <taxon>Pezizomycotina</taxon>
        <taxon>Sordariomycetes</taxon>
        <taxon>Sordariomycetidae</taxon>
        <taxon>Sordariales</taxon>
        <taxon>Schizotheciaceae</taxon>
        <taxon>Schizothecium</taxon>
    </lineage>
</organism>
<evidence type="ECO:0000256" key="2">
    <source>
        <dbReference type="SAM" id="Phobius"/>
    </source>
</evidence>
<reference evidence="3" key="1">
    <citation type="submission" date="2023-06" db="EMBL/GenBank/DDBJ databases">
        <title>Genome-scale phylogeny and comparative genomics of the fungal order Sordariales.</title>
        <authorList>
            <consortium name="Lawrence Berkeley National Laboratory"/>
            <person name="Hensen N."/>
            <person name="Bonometti L."/>
            <person name="Westerberg I."/>
            <person name="Brannstrom I.O."/>
            <person name="Guillou S."/>
            <person name="Cros-Aarteil S."/>
            <person name="Calhoun S."/>
            <person name="Haridas S."/>
            <person name="Kuo A."/>
            <person name="Mondo S."/>
            <person name="Pangilinan J."/>
            <person name="Riley R."/>
            <person name="LaButti K."/>
            <person name="Andreopoulos B."/>
            <person name="Lipzen A."/>
            <person name="Chen C."/>
            <person name="Yanf M."/>
            <person name="Daum C."/>
            <person name="Ng V."/>
            <person name="Clum A."/>
            <person name="Steindorff A."/>
            <person name="Ohm R."/>
            <person name="Martin F."/>
            <person name="Silar P."/>
            <person name="Natvig D."/>
            <person name="Lalanne C."/>
            <person name="Gautier V."/>
            <person name="Ament-velasquez S.L."/>
            <person name="Kruys A."/>
            <person name="Hutchinson M.I."/>
            <person name="Powell A.J."/>
            <person name="Barry K."/>
            <person name="Miller A.N."/>
            <person name="Grigoriev I.V."/>
            <person name="Debuchy R."/>
            <person name="Gladieux P."/>
            <person name="Thoren M.H."/>
            <person name="Johannesson H."/>
        </authorList>
    </citation>
    <scope>NUCLEOTIDE SEQUENCE</scope>
    <source>
        <strain evidence="3">SMH3187-1</strain>
    </source>
</reference>
<keyword evidence="2" id="KW-0812">Transmembrane</keyword>
<keyword evidence="2" id="KW-1133">Transmembrane helix</keyword>
<feature type="transmembrane region" description="Helical" evidence="2">
    <location>
        <begin position="88"/>
        <end position="109"/>
    </location>
</feature>
<feature type="transmembrane region" description="Helical" evidence="2">
    <location>
        <begin position="129"/>
        <end position="149"/>
    </location>
</feature>